<dbReference type="EMBL" id="BOMI01000121">
    <property type="protein sequence ID" value="GID77447.1"/>
    <property type="molecule type" value="Genomic_DNA"/>
</dbReference>
<dbReference type="RefSeq" id="WP_239169186.1">
    <property type="nucleotide sequence ID" value="NZ_BAAABO010000002.1"/>
</dbReference>
<dbReference type="CDD" id="cd00093">
    <property type="entry name" value="HTH_XRE"/>
    <property type="match status" value="1"/>
</dbReference>
<organism evidence="1 2">
    <name type="scientific">Paractinoplanes deccanensis</name>
    <dbReference type="NCBI Taxonomy" id="113561"/>
    <lineage>
        <taxon>Bacteria</taxon>
        <taxon>Bacillati</taxon>
        <taxon>Actinomycetota</taxon>
        <taxon>Actinomycetes</taxon>
        <taxon>Micromonosporales</taxon>
        <taxon>Micromonosporaceae</taxon>
        <taxon>Paractinoplanes</taxon>
    </lineage>
</organism>
<name>A0ABQ3YBP3_9ACTN</name>
<keyword evidence="2" id="KW-1185">Reference proteome</keyword>
<proteinExistence type="predicted"/>
<gene>
    <name evidence="1" type="ORF">Ade02nite_60880</name>
</gene>
<accession>A0ABQ3YBP3</accession>
<dbReference type="InterPro" id="IPR010982">
    <property type="entry name" value="Lambda_DNA-bd_dom_sf"/>
</dbReference>
<comment type="caution">
    <text evidence="1">The sequence shown here is derived from an EMBL/GenBank/DDBJ whole genome shotgun (WGS) entry which is preliminary data.</text>
</comment>
<dbReference type="InterPro" id="IPR001387">
    <property type="entry name" value="Cro/C1-type_HTH"/>
</dbReference>
<evidence type="ECO:0000313" key="1">
    <source>
        <dbReference type="EMBL" id="GID77447.1"/>
    </source>
</evidence>
<dbReference type="Proteomes" id="UP000609879">
    <property type="component" value="Unassembled WGS sequence"/>
</dbReference>
<dbReference type="Gene3D" id="1.10.260.40">
    <property type="entry name" value="lambda repressor-like DNA-binding domains"/>
    <property type="match status" value="1"/>
</dbReference>
<evidence type="ECO:0000313" key="2">
    <source>
        <dbReference type="Proteomes" id="UP000609879"/>
    </source>
</evidence>
<sequence>MSTGGDPGRTLAERLQSLRSSWAPEVKVSQVQLAKALTERKKTSASLISSWENGTELPPEERIDAIATFFCTRRSVESSPYRLIDERDLTADETTARARIARELRALREAATTSKRAAPPTIVGHGPWFYEEGPIMIVCAEPGKGEPQLDIDPDRSKLSRLADLDSLFELHGHLRAVNPDLEVQWASAWDMRETDWTKHLVLLGGIDWNKATQVAMRLTDVPVTQHSDDDDPSRGCFRVVTDDETESFTPAFEGEGEDRALVEDVGHFFRAPNPLNREKTITVCNGMYGSGVYGAVRTLTHDVFRDKNAGYLTERFAGKEAFSLLFRVQVLTGVVTTPDWTAPKTVLHAWPKA</sequence>
<reference evidence="1 2" key="1">
    <citation type="submission" date="2021-01" db="EMBL/GenBank/DDBJ databases">
        <title>Whole genome shotgun sequence of Actinoplanes deccanensis NBRC 13994.</title>
        <authorList>
            <person name="Komaki H."/>
            <person name="Tamura T."/>
        </authorList>
    </citation>
    <scope>NUCLEOTIDE SEQUENCE [LARGE SCALE GENOMIC DNA]</scope>
    <source>
        <strain evidence="1 2">NBRC 13994</strain>
    </source>
</reference>
<protein>
    <submittedName>
        <fullName evidence="1">Uncharacterized protein</fullName>
    </submittedName>
</protein>